<keyword evidence="1" id="KW-0472">Membrane</keyword>
<dbReference type="RefSeq" id="WP_090396963.1">
    <property type="nucleotide sequence ID" value="NZ_FNEN01000003.1"/>
</dbReference>
<feature type="transmembrane region" description="Helical" evidence="1">
    <location>
        <begin position="195"/>
        <end position="214"/>
    </location>
</feature>
<dbReference type="EMBL" id="FNEN01000003">
    <property type="protein sequence ID" value="SDI59989.1"/>
    <property type="molecule type" value="Genomic_DNA"/>
</dbReference>
<dbReference type="Proteomes" id="UP000198853">
    <property type="component" value="Unassembled WGS sequence"/>
</dbReference>
<dbReference type="InterPro" id="IPR007349">
    <property type="entry name" value="DUF418"/>
</dbReference>
<evidence type="ECO:0000313" key="4">
    <source>
        <dbReference type="Proteomes" id="UP000198853"/>
    </source>
</evidence>
<name>A0A1G8LWC8_9BACI</name>
<dbReference type="InterPro" id="IPR052529">
    <property type="entry name" value="Bact_Transport_Assoc"/>
</dbReference>
<dbReference type="PANTHER" id="PTHR30590">
    <property type="entry name" value="INNER MEMBRANE PROTEIN"/>
    <property type="match status" value="1"/>
</dbReference>
<feature type="transmembrane region" description="Helical" evidence="1">
    <location>
        <begin position="141"/>
        <end position="161"/>
    </location>
</feature>
<feature type="transmembrane region" description="Helical" evidence="1">
    <location>
        <begin position="21"/>
        <end position="42"/>
    </location>
</feature>
<feature type="transmembrane region" description="Helical" evidence="1">
    <location>
        <begin position="62"/>
        <end position="81"/>
    </location>
</feature>
<proteinExistence type="predicted"/>
<keyword evidence="1" id="KW-1133">Transmembrane helix</keyword>
<dbReference type="PANTHER" id="PTHR30590:SF3">
    <property type="entry name" value="HYPOTHETICAL MEMBRANE SPANNING PROTEIN"/>
    <property type="match status" value="1"/>
</dbReference>
<keyword evidence="4" id="KW-1185">Reference proteome</keyword>
<feature type="transmembrane region" description="Helical" evidence="1">
    <location>
        <begin position="221"/>
        <end position="241"/>
    </location>
</feature>
<dbReference type="Pfam" id="PF04235">
    <property type="entry name" value="DUF418"/>
    <property type="match status" value="1"/>
</dbReference>
<feature type="transmembrane region" description="Helical" evidence="1">
    <location>
        <begin position="93"/>
        <end position="111"/>
    </location>
</feature>
<keyword evidence="1" id="KW-0812">Transmembrane</keyword>
<feature type="transmembrane region" description="Helical" evidence="1">
    <location>
        <begin position="326"/>
        <end position="347"/>
    </location>
</feature>
<feature type="domain" description="DUF418" evidence="2">
    <location>
        <begin position="205"/>
        <end position="365"/>
    </location>
</feature>
<evidence type="ECO:0000313" key="3">
    <source>
        <dbReference type="EMBL" id="SDI59989.1"/>
    </source>
</evidence>
<feature type="transmembrane region" description="Helical" evidence="1">
    <location>
        <begin position="253"/>
        <end position="271"/>
    </location>
</feature>
<feature type="transmembrane region" description="Helical" evidence="1">
    <location>
        <begin position="292"/>
        <end position="314"/>
    </location>
</feature>
<protein>
    <recommendedName>
        <fullName evidence="2">DUF418 domain-containing protein</fullName>
    </recommendedName>
</protein>
<evidence type="ECO:0000256" key="1">
    <source>
        <dbReference type="SAM" id="Phobius"/>
    </source>
</evidence>
<reference evidence="3 4" key="1">
    <citation type="submission" date="2016-10" db="EMBL/GenBank/DDBJ databases">
        <authorList>
            <person name="de Groot N.N."/>
        </authorList>
    </citation>
    <scope>NUCLEOTIDE SEQUENCE [LARGE SCALE GENOMIC DNA]</scope>
    <source>
        <strain evidence="3 4">DSM 21771</strain>
    </source>
</reference>
<organism evidence="3 4">
    <name type="scientific">Natribacillus halophilus</name>
    <dbReference type="NCBI Taxonomy" id="549003"/>
    <lineage>
        <taxon>Bacteria</taxon>
        <taxon>Bacillati</taxon>
        <taxon>Bacillota</taxon>
        <taxon>Bacilli</taxon>
        <taxon>Bacillales</taxon>
        <taxon>Bacillaceae</taxon>
        <taxon>Natribacillus</taxon>
    </lineage>
</organism>
<feature type="transmembrane region" description="Helical" evidence="1">
    <location>
        <begin position="117"/>
        <end position="134"/>
    </location>
</feature>
<dbReference type="OrthoDB" id="9807744at2"/>
<sequence length="372" mass="42396">MAAKEKEQQGQRIKILDQMRGFALLTIFLVNIPGLAGTAVEGQAAINENLQKFISILLQDSARPLFAFMFGISLILIYDKLREKDMNPYPTLLRRMFILFMVGVIHGYFIWAGDILMMYAAAGFVLLLFVKWPVRWLLATALFFWLGYAVGMDFLSAYTGYNLEPGDWFIDLFGPFEYLTGLEYMLGEFDSMLDHLGYFLFGMYAYRVGLFSMAVKRRKPLWVMSFIFLVVGLAGKTGLHYDVDALFLNHLDNFYPFVVALGAALGIILAGTSKTVIAHALVPFDAIGKMTFTHYLMQSLVFVSLFTLSGSTIFDGLGIWTEPSYLFALSIGILFFILQIIVSYLWLQKFYYGPFEWLWRMGTYARSVTLKK</sequence>
<dbReference type="AlphaFoldDB" id="A0A1G8LWC8"/>
<evidence type="ECO:0000259" key="2">
    <source>
        <dbReference type="Pfam" id="PF04235"/>
    </source>
</evidence>
<accession>A0A1G8LWC8</accession>
<gene>
    <name evidence="3" type="ORF">SAMN04488123_103313</name>
</gene>